<organism evidence="1 2">
    <name type="scientific">Vogesella amnigena</name>
    <dbReference type="NCBI Taxonomy" id="1507449"/>
    <lineage>
        <taxon>Bacteria</taxon>
        <taxon>Pseudomonadati</taxon>
        <taxon>Pseudomonadota</taxon>
        <taxon>Betaproteobacteria</taxon>
        <taxon>Neisseriales</taxon>
        <taxon>Chromobacteriaceae</taxon>
        <taxon>Vogesella</taxon>
    </lineage>
</organism>
<accession>A0ABV7TX30</accession>
<dbReference type="PROSITE" id="PS51257">
    <property type="entry name" value="PROKAR_LIPOPROTEIN"/>
    <property type="match status" value="1"/>
</dbReference>
<evidence type="ECO:0000313" key="2">
    <source>
        <dbReference type="Proteomes" id="UP001595636"/>
    </source>
</evidence>
<name>A0ABV7TX30_9NEIS</name>
<comment type="caution">
    <text evidence="1">The sequence shown here is derived from an EMBL/GenBank/DDBJ whole genome shotgun (WGS) entry which is preliminary data.</text>
</comment>
<dbReference type="RefSeq" id="WP_390280903.1">
    <property type="nucleotide sequence ID" value="NZ_JBHRYH010000045.1"/>
</dbReference>
<keyword evidence="2" id="KW-1185">Reference proteome</keyword>
<protein>
    <recommendedName>
        <fullName evidence="3">Lipoprotein</fullName>
    </recommendedName>
</protein>
<dbReference type="Proteomes" id="UP001595636">
    <property type="component" value="Unassembled WGS sequence"/>
</dbReference>
<evidence type="ECO:0000313" key="1">
    <source>
        <dbReference type="EMBL" id="MFC3627346.1"/>
    </source>
</evidence>
<reference evidence="2" key="1">
    <citation type="journal article" date="2019" name="Int. J. Syst. Evol. Microbiol.">
        <title>The Global Catalogue of Microorganisms (GCM) 10K type strain sequencing project: providing services to taxonomists for standard genome sequencing and annotation.</title>
        <authorList>
            <consortium name="The Broad Institute Genomics Platform"/>
            <consortium name="The Broad Institute Genome Sequencing Center for Infectious Disease"/>
            <person name="Wu L."/>
            <person name="Ma J."/>
        </authorList>
    </citation>
    <scope>NUCLEOTIDE SEQUENCE [LARGE SCALE GENOMIC DNA]</scope>
    <source>
        <strain evidence="2">KCTC 42195</strain>
    </source>
</reference>
<proteinExistence type="predicted"/>
<dbReference type="EMBL" id="JBHRYH010000045">
    <property type="protein sequence ID" value="MFC3627346.1"/>
    <property type="molecule type" value="Genomic_DNA"/>
</dbReference>
<evidence type="ECO:0008006" key="3">
    <source>
        <dbReference type="Google" id="ProtNLM"/>
    </source>
</evidence>
<sequence length="76" mass="8175">MKLSSLLGLAYNAGITPPESTMRIVIVFSLLLAACGPSGKIAESQRQELDKAKAVQQQVDSYNQQLQQHTDSSAAQ</sequence>
<gene>
    <name evidence="1" type="ORF">ACFOKJ_14605</name>
</gene>